<keyword evidence="1" id="KW-1133">Transmembrane helix</keyword>
<keyword evidence="1" id="KW-0472">Membrane</keyword>
<organism evidence="2 3">
    <name type="scientific">Halolactibacillus alkaliphilus</name>
    <dbReference type="NCBI Taxonomy" id="442899"/>
    <lineage>
        <taxon>Bacteria</taxon>
        <taxon>Bacillati</taxon>
        <taxon>Bacillota</taxon>
        <taxon>Bacilli</taxon>
        <taxon>Bacillales</taxon>
        <taxon>Bacillaceae</taxon>
        <taxon>Halolactibacillus</taxon>
    </lineage>
</organism>
<dbReference type="InterPro" id="IPR016566">
    <property type="entry name" value="UCP010219"/>
</dbReference>
<name>A0A511X0D7_9BACI</name>
<evidence type="ECO:0000256" key="1">
    <source>
        <dbReference type="SAM" id="Phobius"/>
    </source>
</evidence>
<keyword evidence="1" id="KW-0812">Transmembrane</keyword>
<proteinExistence type="predicted"/>
<dbReference type="STRING" id="442899.SAMN05720591_10115"/>
<feature type="transmembrane region" description="Helical" evidence="1">
    <location>
        <begin position="89"/>
        <end position="110"/>
    </location>
</feature>
<gene>
    <name evidence="2" type="ORF">HAL01_08760</name>
</gene>
<dbReference type="Proteomes" id="UP000321400">
    <property type="component" value="Unassembled WGS sequence"/>
</dbReference>
<dbReference type="AlphaFoldDB" id="A0A511X0D7"/>
<dbReference type="OrthoDB" id="2110964at2"/>
<evidence type="ECO:0000313" key="3">
    <source>
        <dbReference type="Proteomes" id="UP000321400"/>
    </source>
</evidence>
<feature type="transmembrane region" description="Helical" evidence="1">
    <location>
        <begin position="27"/>
        <end position="53"/>
    </location>
</feature>
<feature type="transmembrane region" description="Helical" evidence="1">
    <location>
        <begin position="141"/>
        <end position="162"/>
    </location>
</feature>
<feature type="transmembrane region" description="Helical" evidence="1">
    <location>
        <begin position="65"/>
        <end position="83"/>
    </location>
</feature>
<keyword evidence="3" id="KW-1185">Reference proteome</keyword>
<protein>
    <recommendedName>
        <fullName evidence="4">Intracellular septation protein A</fullName>
    </recommendedName>
</protein>
<accession>A0A511X0D7</accession>
<dbReference type="Pfam" id="PF11361">
    <property type="entry name" value="DUF3159"/>
    <property type="match status" value="1"/>
</dbReference>
<evidence type="ECO:0000313" key="2">
    <source>
        <dbReference type="EMBL" id="GEN56412.1"/>
    </source>
</evidence>
<dbReference type="EMBL" id="BJYE01000008">
    <property type="protein sequence ID" value="GEN56412.1"/>
    <property type="molecule type" value="Genomic_DNA"/>
</dbReference>
<sequence>MNRLQEWKEQLQLVFEKKTIDALIPPVLFFLIIQWFTLEVASIITFIYLIGLIIYRKIKKDTGKYAFVGVIGVIISIGLSLLSGDAINFYLPSLISTGFIVLVCFVSLLVKRPIAALLSHLTRGWPLEWYKRDDISPAYQYATIIWGTYFLFRLILQGYLYFTNQFSNYFFFNTVLGTPMTIMMLIGSYVVGVKTLRNRQGPSVEEFEQGKAPPFEGQQRGF</sequence>
<reference evidence="2 3" key="1">
    <citation type="submission" date="2019-07" db="EMBL/GenBank/DDBJ databases">
        <title>Whole genome shotgun sequence of Halolactibacillus alkaliphilus NBRC 103919.</title>
        <authorList>
            <person name="Hosoyama A."/>
            <person name="Uohara A."/>
            <person name="Ohji S."/>
            <person name="Ichikawa N."/>
        </authorList>
    </citation>
    <scope>NUCLEOTIDE SEQUENCE [LARGE SCALE GENOMIC DNA]</scope>
    <source>
        <strain evidence="2 3">NBRC 103919</strain>
    </source>
</reference>
<feature type="transmembrane region" description="Helical" evidence="1">
    <location>
        <begin position="168"/>
        <end position="191"/>
    </location>
</feature>
<evidence type="ECO:0008006" key="4">
    <source>
        <dbReference type="Google" id="ProtNLM"/>
    </source>
</evidence>
<dbReference type="RefSeq" id="WP_089798943.1">
    <property type="nucleotide sequence ID" value="NZ_BJYE01000008.1"/>
</dbReference>
<comment type="caution">
    <text evidence="2">The sequence shown here is derived from an EMBL/GenBank/DDBJ whole genome shotgun (WGS) entry which is preliminary data.</text>
</comment>